<dbReference type="InterPro" id="IPR036390">
    <property type="entry name" value="WH_DNA-bd_sf"/>
</dbReference>
<evidence type="ECO:0000256" key="3">
    <source>
        <dbReference type="ARBA" id="ARBA00023163"/>
    </source>
</evidence>
<keyword evidence="6" id="KW-1185">Reference proteome</keyword>
<dbReference type="InterPro" id="IPR036388">
    <property type="entry name" value="WH-like_DNA-bd_sf"/>
</dbReference>
<evidence type="ECO:0000313" key="5">
    <source>
        <dbReference type="EMBL" id="MBC5862819.1"/>
    </source>
</evidence>
<dbReference type="RefSeq" id="WP_166134028.1">
    <property type="nucleotide sequence ID" value="NZ_JAAOBY010000002.1"/>
</dbReference>
<dbReference type="SUPFAM" id="SSF46785">
    <property type="entry name" value="Winged helix' DNA-binding domain"/>
    <property type="match status" value="1"/>
</dbReference>
<keyword evidence="2" id="KW-0238">DNA-binding</keyword>
<evidence type="ECO:0000256" key="1">
    <source>
        <dbReference type="ARBA" id="ARBA00023015"/>
    </source>
</evidence>
<dbReference type="SMART" id="SM00347">
    <property type="entry name" value="HTH_MARR"/>
    <property type="match status" value="1"/>
</dbReference>
<dbReference type="EMBL" id="JACRUM010000002">
    <property type="protein sequence ID" value="MBC5862819.1"/>
    <property type="molecule type" value="Genomic_DNA"/>
</dbReference>
<dbReference type="PANTHER" id="PTHR42756:SF1">
    <property type="entry name" value="TRANSCRIPTIONAL REPRESSOR OF EMRAB OPERON"/>
    <property type="match status" value="1"/>
</dbReference>
<keyword evidence="3" id="KW-0804">Transcription</keyword>
<dbReference type="PRINTS" id="PR00598">
    <property type="entry name" value="HTHMARR"/>
</dbReference>
<keyword evidence="1" id="KW-0805">Transcription regulation</keyword>
<accession>A0ABR7JED7</accession>
<dbReference type="InterPro" id="IPR000835">
    <property type="entry name" value="HTH_MarR-typ"/>
</dbReference>
<evidence type="ECO:0000256" key="2">
    <source>
        <dbReference type="ARBA" id="ARBA00023125"/>
    </source>
</evidence>
<feature type="domain" description="HTH marR-type" evidence="4">
    <location>
        <begin position="14"/>
        <end position="147"/>
    </location>
</feature>
<evidence type="ECO:0000313" key="6">
    <source>
        <dbReference type="Proteomes" id="UP000621670"/>
    </source>
</evidence>
<reference evidence="5 6" key="1">
    <citation type="submission" date="2020-08" db="EMBL/GenBank/DDBJ databases">
        <title>Description of novel Flavobacterium F-400 isolate.</title>
        <authorList>
            <person name="Saticioglu I."/>
            <person name="Duman M."/>
            <person name="Altun S."/>
        </authorList>
    </citation>
    <scope>NUCLEOTIDE SEQUENCE [LARGE SCALE GENOMIC DNA]</scope>
    <source>
        <strain evidence="5 6">F-400</strain>
    </source>
</reference>
<organism evidence="5 6">
    <name type="scientific">Flavobacterium turcicum</name>
    <dbReference type="NCBI Taxonomy" id="2764718"/>
    <lineage>
        <taxon>Bacteria</taxon>
        <taxon>Pseudomonadati</taxon>
        <taxon>Bacteroidota</taxon>
        <taxon>Flavobacteriia</taxon>
        <taxon>Flavobacteriales</taxon>
        <taxon>Flavobacteriaceae</taxon>
        <taxon>Flavobacterium</taxon>
    </lineage>
</organism>
<dbReference type="PANTHER" id="PTHR42756">
    <property type="entry name" value="TRANSCRIPTIONAL REGULATOR, MARR"/>
    <property type="match status" value="1"/>
</dbReference>
<evidence type="ECO:0000259" key="4">
    <source>
        <dbReference type="PROSITE" id="PS50995"/>
    </source>
</evidence>
<dbReference type="Pfam" id="PF01047">
    <property type="entry name" value="MarR"/>
    <property type="match status" value="1"/>
</dbReference>
<gene>
    <name evidence="5" type="ORF">H8R26_05235</name>
</gene>
<dbReference type="Gene3D" id="1.10.10.10">
    <property type="entry name" value="Winged helix-like DNA-binding domain superfamily/Winged helix DNA-binding domain"/>
    <property type="match status" value="1"/>
</dbReference>
<name>A0ABR7JED7_9FLAO</name>
<sequence>MNENKEIKVQYDDKDNFGRLICIAKKHFDVWSQHNIKPEKVDMKLSFMPVIFNISPEGNTNSELSKKSLVFKQAMSRTLKELEEIGMITSKTINNDKRSNRINLTDNGKEFVTTSNQKLSNLIDNYIELVGEEKFKITMEVLSKIIDYHEGLNTNQ</sequence>
<dbReference type="PROSITE" id="PS50995">
    <property type="entry name" value="HTH_MARR_2"/>
    <property type="match status" value="1"/>
</dbReference>
<protein>
    <submittedName>
        <fullName evidence="5">Winged helix-turn-helix transcriptional regulator</fullName>
    </submittedName>
</protein>
<proteinExistence type="predicted"/>
<comment type="caution">
    <text evidence="5">The sequence shown here is derived from an EMBL/GenBank/DDBJ whole genome shotgun (WGS) entry which is preliminary data.</text>
</comment>
<dbReference type="Proteomes" id="UP000621670">
    <property type="component" value="Unassembled WGS sequence"/>
</dbReference>